<keyword evidence="1" id="KW-0472">Membrane</keyword>
<accession>A0A066RTX4</accession>
<proteinExistence type="predicted"/>
<dbReference type="STRING" id="1654360.EA58_13790"/>
<evidence type="ECO:0000313" key="3">
    <source>
        <dbReference type="Proteomes" id="UP000027192"/>
    </source>
</evidence>
<dbReference type="EMBL" id="JMIB01000027">
    <property type="protein sequence ID" value="KDM90828.1"/>
    <property type="molecule type" value="Genomic_DNA"/>
</dbReference>
<evidence type="ECO:0000313" key="2">
    <source>
        <dbReference type="EMBL" id="KDM90828.1"/>
    </source>
</evidence>
<protein>
    <submittedName>
        <fullName evidence="2">Uncharacterized protein</fullName>
    </submittedName>
</protein>
<organism evidence="2 3">
    <name type="scientific">Photobacterium galatheae</name>
    <dbReference type="NCBI Taxonomy" id="1654360"/>
    <lineage>
        <taxon>Bacteria</taxon>
        <taxon>Pseudomonadati</taxon>
        <taxon>Pseudomonadota</taxon>
        <taxon>Gammaproteobacteria</taxon>
        <taxon>Vibrionales</taxon>
        <taxon>Vibrionaceae</taxon>
        <taxon>Photobacterium</taxon>
    </lineage>
</organism>
<name>A0A066RTX4_9GAMM</name>
<comment type="caution">
    <text evidence="2">The sequence shown here is derived from an EMBL/GenBank/DDBJ whole genome shotgun (WGS) entry which is preliminary data.</text>
</comment>
<gene>
    <name evidence="2" type="ORF">EA58_13790</name>
</gene>
<dbReference type="AlphaFoldDB" id="A0A066RTX4"/>
<dbReference type="Proteomes" id="UP000027192">
    <property type="component" value="Unassembled WGS sequence"/>
</dbReference>
<feature type="transmembrane region" description="Helical" evidence="1">
    <location>
        <begin position="20"/>
        <end position="38"/>
    </location>
</feature>
<reference evidence="2 3" key="1">
    <citation type="submission" date="2014-04" db="EMBL/GenBank/DDBJ databases">
        <title>Draft genome sequence of Photobacterium halotolerans S2753: a solonamide, ngercheumicin and holomycin producer.</title>
        <authorList>
            <person name="Machado H.R."/>
            <person name="Gram L."/>
        </authorList>
    </citation>
    <scope>NUCLEOTIDE SEQUENCE [LARGE SCALE GENOMIC DNA]</scope>
    <source>
        <strain evidence="2 3">S2753</strain>
    </source>
</reference>
<keyword evidence="1" id="KW-1133">Transmembrane helix</keyword>
<keyword evidence="3" id="KW-1185">Reference proteome</keyword>
<keyword evidence="1" id="KW-0812">Transmembrane</keyword>
<sequence length="133" mass="15062">MSTDRKFTEIRVFPKKATLYVRVLVALGVLFLAGNPVYEYLTDHSLMFKHVDVESGITCQISADKNKGEISCDKNVSIGLDLTEVDLLPKIWNYELGNGDWLNVKREGYSMGIIVKVKSNLFSDEIVSEIPYR</sequence>
<evidence type="ECO:0000256" key="1">
    <source>
        <dbReference type="SAM" id="Phobius"/>
    </source>
</evidence>